<reference evidence="1 2" key="1">
    <citation type="submission" date="2016-04" db="EMBL/GenBank/DDBJ databases">
        <title>ATOL: Assembling a taxonomically balanced genome-scale reconstruction of the evolutionary history of the Enterobacteriaceae.</title>
        <authorList>
            <person name="Plunkett G.III."/>
            <person name="Neeno-Eckwall E.C."/>
            <person name="Glasner J.D."/>
            <person name="Perna N.T."/>
        </authorList>
    </citation>
    <scope>NUCLEOTIDE SEQUENCE [LARGE SCALE GENOMIC DNA]</scope>
    <source>
        <strain evidence="1 2">ATCC 51603</strain>
    </source>
</reference>
<proteinExistence type="predicted"/>
<sequence length="131" mass="14912">MIAETLIPARFCIAAIDAENKDTPPGLQAEQEKVSLATWQDEILIGGGQSRNPLLEERDRHIKDRLYRIAKIEAFALMLNNLVVQGEISALELSQIMELKTQEINEDGNKIWLNLMTQERTAPMFYNLTDK</sequence>
<dbReference type="AlphaFoldDB" id="A0A1B7K6N0"/>
<dbReference type="PATRIC" id="fig|1354264.4.peg.853"/>
<dbReference type="Proteomes" id="UP000078386">
    <property type="component" value="Unassembled WGS sequence"/>
</dbReference>
<name>A0A1B7K6N0_9ENTR</name>
<protein>
    <submittedName>
        <fullName evidence="1">Uncharacterized protein</fullName>
    </submittedName>
</protein>
<accession>A0A1B7K6N0</accession>
<evidence type="ECO:0000313" key="1">
    <source>
        <dbReference type="EMBL" id="OAT55799.1"/>
    </source>
</evidence>
<organism evidence="1 2">
    <name type="scientific">Kluyvera georgiana ATCC 51603</name>
    <dbReference type="NCBI Taxonomy" id="1354264"/>
    <lineage>
        <taxon>Bacteria</taxon>
        <taxon>Pseudomonadati</taxon>
        <taxon>Pseudomonadota</taxon>
        <taxon>Gammaproteobacteria</taxon>
        <taxon>Enterobacterales</taxon>
        <taxon>Enterobacteriaceae</taxon>
        <taxon>Kluyvera</taxon>
    </lineage>
</organism>
<dbReference type="RefSeq" id="WP_064542417.1">
    <property type="nucleotide sequence ID" value="NZ_LXEU01000015.1"/>
</dbReference>
<gene>
    <name evidence="1" type="ORF">M989_00821</name>
</gene>
<keyword evidence="2" id="KW-1185">Reference proteome</keyword>
<dbReference type="EMBL" id="LXEU01000015">
    <property type="protein sequence ID" value="OAT55799.1"/>
    <property type="molecule type" value="Genomic_DNA"/>
</dbReference>
<evidence type="ECO:0000313" key="2">
    <source>
        <dbReference type="Proteomes" id="UP000078386"/>
    </source>
</evidence>
<comment type="caution">
    <text evidence="1">The sequence shown here is derived from an EMBL/GenBank/DDBJ whole genome shotgun (WGS) entry which is preliminary data.</text>
</comment>